<dbReference type="GO" id="GO:0003735">
    <property type="term" value="F:structural constituent of ribosome"/>
    <property type="evidence" value="ECO:0007669"/>
    <property type="project" value="InterPro"/>
</dbReference>
<keyword evidence="2 5" id="KW-0689">Ribosomal protein</keyword>
<comment type="function">
    <text evidence="5">One of the primary rRNA binding proteins, it binds directly to 16S rRNA central domain where it helps coordinate assembly of the platform of the 30S subunit.</text>
</comment>
<evidence type="ECO:0000256" key="5">
    <source>
        <dbReference type="HAMAP-Rule" id="MF_01302"/>
    </source>
</evidence>
<protein>
    <recommendedName>
        <fullName evidence="4 5">Small ribosomal subunit protein uS8</fullName>
    </recommendedName>
</protein>
<comment type="caution">
    <text evidence="7">The sequence shown here is derived from an EMBL/GenBank/DDBJ whole genome shotgun (WGS) entry which is preliminary data.</text>
</comment>
<dbReference type="Proteomes" id="UP000231183">
    <property type="component" value="Unassembled WGS sequence"/>
</dbReference>
<dbReference type="GO" id="GO:0005840">
    <property type="term" value="C:ribosome"/>
    <property type="evidence" value="ECO:0007669"/>
    <property type="project" value="UniProtKB-KW"/>
</dbReference>
<dbReference type="NCBIfam" id="NF001109">
    <property type="entry name" value="PRK00136.1"/>
    <property type="match status" value="1"/>
</dbReference>
<proteinExistence type="inferred from homology"/>
<reference evidence="8" key="1">
    <citation type="submission" date="2017-09" db="EMBL/GenBank/DDBJ databases">
        <title>Depth-based differentiation of microbial function through sediment-hosted aquifers and enrichment of novel symbionts in the deep terrestrial subsurface.</title>
        <authorList>
            <person name="Probst A.J."/>
            <person name="Ladd B."/>
            <person name="Jarett J.K."/>
            <person name="Geller-Mcgrath D.E."/>
            <person name="Sieber C.M.K."/>
            <person name="Emerson J.B."/>
            <person name="Anantharaman K."/>
            <person name="Thomas B.C."/>
            <person name="Malmstrom R."/>
            <person name="Stieglmeier M."/>
            <person name="Klingl A."/>
            <person name="Woyke T."/>
            <person name="Ryan C.M."/>
            <person name="Banfield J.F."/>
        </authorList>
    </citation>
    <scope>NUCLEOTIDE SEQUENCE [LARGE SCALE GENOMIC DNA]</scope>
</reference>
<accession>A0A2M6W579</accession>
<dbReference type="PANTHER" id="PTHR11758">
    <property type="entry name" value="40S RIBOSOMAL PROTEIN S15A"/>
    <property type="match status" value="1"/>
</dbReference>
<evidence type="ECO:0000313" key="7">
    <source>
        <dbReference type="EMBL" id="PIT87956.1"/>
    </source>
</evidence>
<dbReference type="EMBL" id="PFBX01000002">
    <property type="protein sequence ID" value="PIT87956.1"/>
    <property type="molecule type" value="Genomic_DNA"/>
</dbReference>
<evidence type="ECO:0000313" key="8">
    <source>
        <dbReference type="Proteomes" id="UP000231183"/>
    </source>
</evidence>
<dbReference type="InterPro" id="IPR000630">
    <property type="entry name" value="Ribosomal_uS8"/>
</dbReference>
<evidence type="ECO:0000256" key="3">
    <source>
        <dbReference type="ARBA" id="ARBA00023274"/>
    </source>
</evidence>
<name>A0A2M6W579_9BACT</name>
<dbReference type="PROSITE" id="PS00053">
    <property type="entry name" value="RIBOSOMAL_S8"/>
    <property type="match status" value="1"/>
</dbReference>
<dbReference type="HAMAP" id="MF_01302_B">
    <property type="entry name" value="Ribosomal_uS8_B"/>
    <property type="match status" value="1"/>
</dbReference>
<dbReference type="InterPro" id="IPR035987">
    <property type="entry name" value="Ribosomal_uS8_sf"/>
</dbReference>
<organism evidence="7 8">
    <name type="scientific">Candidatus Magasanikbacteria bacterium CG10_big_fil_rev_8_21_14_0_10_40_10</name>
    <dbReference type="NCBI Taxonomy" id="1974648"/>
    <lineage>
        <taxon>Bacteria</taxon>
        <taxon>Candidatus Magasanikiibacteriota</taxon>
    </lineage>
</organism>
<keyword evidence="5" id="KW-0699">rRNA-binding</keyword>
<dbReference type="Gene3D" id="3.30.1490.10">
    <property type="match status" value="1"/>
</dbReference>
<dbReference type="Pfam" id="PF00410">
    <property type="entry name" value="Ribosomal_S8"/>
    <property type="match status" value="1"/>
</dbReference>
<dbReference type="GO" id="GO:1990904">
    <property type="term" value="C:ribonucleoprotein complex"/>
    <property type="evidence" value="ECO:0007669"/>
    <property type="project" value="UniProtKB-KW"/>
</dbReference>
<evidence type="ECO:0000256" key="4">
    <source>
        <dbReference type="ARBA" id="ARBA00035258"/>
    </source>
</evidence>
<comment type="similarity">
    <text evidence="1 5 6">Belongs to the universal ribosomal protein uS8 family.</text>
</comment>
<keyword evidence="3 5" id="KW-0687">Ribonucleoprotein</keyword>
<dbReference type="GO" id="GO:0006412">
    <property type="term" value="P:translation"/>
    <property type="evidence" value="ECO:0007669"/>
    <property type="project" value="UniProtKB-UniRule"/>
</dbReference>
<keyword evidence="5" id="KW-0694">RNA-binding</keyword>
<sequence>MMTDPIADMLTRIRNASMARKKEVVLPFSKIKLAIAELLVKNDYLQSAVKKEDGIHPYILVNLKFVNKQPVIQHIKRVSKPGKRVYVKCEEIKQVLNGFGISLISTPKGVMTNKQARADKLGGELICEIY</sequence>
<dbReference type="FunFam" id="3.30.1490.10:FF:000001">
    <property type="entry name" value="30S ribosomal protein S8"/>
    <property type="match status" value="1"/>
</dbReference>
<evidence type="ECO:0000256" key="6">
    <source>
        <dbReference type="RuleBase" id="RU003660"/>
    </source>
</evidence>
<evidence type="ECO:0000256" key="1">
    <source>
        <dbReference type="ARBA" id="ARBA00006471"/>
    </source>
</evidence>
<evidence type="ECO:0000256" key="2">
    <source>
        <dbReference type="ARBA" id="ARBA00022980"/>
    </source>
</evidence>
<dbReference type="SUPFAM" id="SSF56047">
    <property type="entry name" value="Ribosomal protein S8"/>
    <property type="match status" value="1"/>
</dbReference>
<dbReference type="GO" id="GO:0005737">
    <property type="term" value="C:cytoplasm"/>
    <property type="evidence" value="ECO:0007669"/>
    <property type="project" value="UniProtKB-ARBA"/>
</dbReference>
<dbReference type="GO" id="GO:0019843">
    <property type="term" value="F:rRNA binding"/>
    <property type="evidence" value="ECO:0007669"/>
    <property type="project" value="UniProtKB-UniRule"/>
</dbReference>
<gene>
    <name evidence="5" type="primary">rpsH</name>
    <name evidence="7" type="ORF">COU31_00110</name>
</gene>
<dbReference type="Gene3D" id="3.30.1370.30">
    <property type="match status" value="1"/>
</dbReference>
<dbReference type="AlphaFoldDB" id="A0A2M6W579"/>
<dbReference type="InterPro" id="IPR047863">
    <property type="entry name" value="Ribosomal_uS8_CS"/>
</dbReference>
<comment type="subunit">
    <text evidence="5">Part of the 30S ribosomal subunit. Contacts proteins S5 and S12.</text>
</comment>